<evidence type="ECO:0000313" key="2">
    <source>
        <dbReference type="Proteomes" id="UP000541857"/>
    </source>
</evidence>
<reference evidence="1 2" key="1">
    <citation type="submission" date="2020-07" db="EMBL/GenBank/DDBJ databases">
        <title>Bacterium isolated from marine sediment.</title>
        <authorList>
            <person name="Shang D."/>
        </authorList>
    </citation>
    <scope>NUCLEOTIDE SEQUENCE [LARGE SCALE GENOMIC DNA]</scope>
    <source>
        <strain evidence="1 2">F6074</strain>
    </source>
</reference>
<comment type="caution">
    <text evidence="1">The sequence shown here is derived from an EMBL/GenBank/DDBJ whole genome shotgun (WGS) entry which is preliminary data.</text>
</comment>
<accession>A0A7W2M2Q5</accession>
<organism evidence="1 2">
    <name type="scientific">Gelidibacter maritimus</name>
    <dbReference type="NCBI Taxonomy" id="2761487"/>
    <lineage>
        <taxon>Bacteria</taxon>
        <taxon>Pseudomonadati</taxon>
        <taxon>Bacteroidota</taxon>
        <taxon>Flavobacteriia</taxon>
        <taxon>Flavobacteriales</taxon>
        <taxon>Flavobacteriaceae</taxon>
        <taxon>Gelidibacter</taxon>
    </lineage>
</organism>
<proteinExistence type="predicted"/>
<dbReference type="EMBL" id="JACGLT010000002">
    <property type="protein sequence ID" value="MBA6151639.1"/>
    <property type="molecule type" value="Genomic_DNA"/>
</dbReference>
<keyword evidence="2" id="KW-1185">Reference proteome</keyword>
<evidence type="ECO:0000313" key="1">
    <source>
        <dbReference type="EMBL" id="MBA6151639.1"/>
    </source>
</evidence>
<gene>
    <name evidence="1" type="ORF">H3Z82_02750</name>
</gene>
<evidence type="ECO:0008006" key="3">
    <source>
        <dbReference type="Google" id="ProtNLM"/>
    </source>
</evidence>
<dbReference type="RefSeq" id="WP_182202363.1">
    <property type="nucleotide sequence ID" value="NZ_JACGLT010000002.1"/>
</dbReference>
<dbReference type="Proteomes" id="UP000541857">
    <property type="component" value="Unassembled WGS sequence"/>
</dbReference>
<sequence>MKKNIGFLIFAFTIFQNSYSQKLYVWCQKEQIPVPRIEFLTNSEIDLVVFDGRILTKNSKIECDSQTIINSLADLIKSTYPSARINLLETDKYFRNSEKNKITIKIMISAYHAAFGGDVKIGIGNVAGQFSWGVFPEGKWNATTGYSIKIYDYRNNEENKFSKEIGKIVSRPNTGGYRTAKNILNNSYIQANQELLFFIDNSLME</sequence>
<name>A0A7W2M2Q5_9FLAO</name>
<dbReference type="AlphaFoldDB" id="A0A7W2M2Q5"/>
<protein>
    <recommendedName>
        <fullName evidence="3">DUF4136 domain-containing protein</fullName>
    </recommendedName>
</protein>